<dbReference type="PROSITE" id="PS00027">
    <property type="entry name" value="HOMEOBOX_1"/>
    <property type="match status" value="1"/>
</dbReference>
<dbReference type="GO" id="GO:0000978">
    <property type="term" value="F:RNA polymerase II cis-regulatory region sequence-specific DNA binding"/>
    <property type="evidence" value="ECO:0007669"/>
    <property type="project" value="TreeGrafter"/>
</dbReference>
<dbReference type="PANTHER" id="PTHR11636">
    <property type="entry name" value="POU DOMAIN"/>
    <property type="match status" value="1"/>
</dbReference>
<dbReference type="SMART" id="SM00389">
    <property type="entry name" value="HOX"/>
    <property type="match status" value="1"/>
</dbReference>
<keyword evidence="3 6" id="KW-0371">Homeobox</keyword>
<evidence type="ECO:0000256" key="4">
    <source>
        <dbReference type="ARBA" id="ARBA00023163"/>
    </source>
</evidence>
<evidence type="ECO:0000256" key="2">
    <source>
        <dbReference type="ARBA" id="ARBA00023125"/>
    </source>
</evidence>
<dbReference type="SMART" id="SM00352">
    <property type="entry name" value="POU"/>
    <property type="match status" value="1"/>
</dbReference>
<dbReference type="AlphaFoldDB" id="K1PV68"/>
<dbReference type="InterPro" id="IPR001356">
    <property type="entry name" value="HD"/>
</dbReference>
<dbReference type="InterPro" id="IPR009057">
    <property type="entry name" value="Homeodomain-like_sf"/>
</dbReference>
<gene>
    <name evidence="10" type="ORF">CGI_10006547</name>
</gene>
<dbReference type="GO" id="GO:0000981">
    <property type="term" value="F:DNA-binding transcription factor activity, RNA polymerase II-specific"/>
    <property type="evidence" value="ECO:0007669"/>
    <property type="project" value="InterPro"/>
</dbReference>
<feature type="region of interest" description="Disordered" evidence="9">
    <location>
        <begin position="311"/>
        <end position="334"/>
    </location>
</feature>
<dbReference type="Gene3D" id="1.10.260.40">
    <property type="entry name" value="lambda repressor-like DNA-binding domains"/>
    <property type="match status" value="1"/>
</dbReference>
<dbReference type="InterPro" id="IPR013847">
    <property type="entry name" value="POU"/>
</dbReference>
<evidence type="ECO:0000256" key="6">
    <source>
        <dbReference type="PROSITE-ProRule" id="PRU00108"/>
    </source>
</evidence>
<comment type="subcellular location">
    <subcellularLocation>
        <location evidence="1 6 7">Nucleus</location>
    </subcellularLocation>
</comment>
<dbReference type="Pfam" id="PF00157">
    <property type="entry name" value="Pou"/>
    <property type="match status" value="1"/>
</dbReference>
<dbReference type="PROSITE" id="PS00035">
    <property type="entry name" value="POU_1"/>
    <property type="match status" value="1"/>
</dbReference>
<dbReference type="Gene3D" id="1.10.10.60">
    <property type="entry name" value="Homeodomain-like"/>
    <property type="match status" value="1"/>
</dbReference>
<evidence type="ECO:0000313" key="10">
    <source>
        <dbReference type="EMBL" id="EKC20170.1"/>
    </source>
</evidence>
<evidence type="ECO:0000256" key="9">
    <source>
        <dbReference type="SAM" id="MobiDB-lite"/>
    </source>
</evidence>
<comment type="similarity">
    <text evidence="8">Belongs to the POU transcription factor family.</text>
</comment>
<dbReference type="PRINTS" id="PR00028">
    <property type="entry name" value="POUDOMAIN"/>
</dbReference>
<keyword evidence="2 6" id="KW-0238">DNA-binding</keyword>
<organism evidence="10">
    <name type="scientific">Magallana gigas</name>
    <name type="common">Pacific oyster</name>
    <name type="synonym">Crassostrea gigas</name>
    <dbReference type="NCBI Taxonomy" id="29159"/>
    <lineage>
        <taxon>Eukaryota</taxon>
        <taxon>Metazoa</taxon>
        <taxon>Spiralia</taxon>
        <taxon>Lophotrochozoa</taxon>
        <taxon>Mollusca</taxon>
        <taxon>Bivalvia</taxon>
        <taxon>Autobranchia</taxon>
        <taxon>Pteriomorphia</taxon>
        <taxon>Ostreida</taxon>
        <taxon>Ostreoidea</taxon>
        <taxon>Ostreidae</taxon>
        <taxon>Magallana</taxon>
    </lineage>
</organism>
<dbReference type="GO" id="GO:0005634">
    <property type="term" value="C:nucleus"/>
    <property type="evidence" value="ECO:0007669"/>
    <property type="project" value="UniProtKB-SubCell"/>
</dbReference>
<dbReference type="EMBL" id="JH816020">
    <property type="protein sequence ID" value="EKC20170.1"/>
    <property type="molecule type" value="Genomic_DNA"/>
</dbReference>
<dbReference type="PROSITE" id="PS51179">
    <property type="entry name" value="POU_3"/>
    <property type="match status" value="1"/>
</dbReference>
<dbReference type="InParanoid" id="K1PV68"/>
<dbReference type="SUPFAM" id="SSF47413">
    <property type="entry name" value="lambda repressor-like DNA-binding domains"/>
    <property type="match status" value="1"/>
</dbReference>
<dbReference type="HOGENOM" id="CLU_537769_0_0_1"/>
<dbReference type="SUPFAM" id="SSF46689">
    <property type="entry name" value="Homeodomain-like"/>
    <property type="match status" value="1"/>
</dbReference>
<evidence type="ECO:0000256" key="7">
    <source>
        <dbReference type="RuleBase" id="RU000682"/>
    </source>
</evidence>
<dbReference type="PROSITE" id="PS00465">
    <property type="entry name" value="POU_2"/>
    <property type="match status" value="1"/>
</dbReference>
<dbReference type="PROSITE" id="PS50071">
    <property type="entry name" value="HOMEOBOX_2"/>
    <property type="match status" value="1"/>
</dbReference>
<evidence type="ECO:0000256" key="8">
    <source>
        <dbReference type="RuleBase" id="RU361194"/>
    </source>
</evidence>
<dbReference type="FunFam" id="1.10.260.40:FF:000001">
    <property type="entry name" value="POU domain protein"/>
    <property type="match status" value="1"/>
</dbReference>
<dbReference type="Pfam" id="PF00046">
    <property type="entry name" value="Homeodomain"/>
    <property type="match status" value="1"/>
</dbReference>
<dbReference type="CDD" id="cd00086">
    <property type="entry name" value="homeodomain"/>
    <property type="match status" value="1"/>
</dbReference>
<dbReference type="PANTHER" id="PTHR11636:SF76">
    <property type="entry name" value="PROTEIN NUBBIN"/>
    <property type="match status" value="1"/>
</dbReference>
<dbReference type="InterPro" id="IPR000327">
    <property type="entry name" value="POU_dom"/>
</dbReference>
<evidence type="ECO:0000256" key="3">
    <source>
        <dbReference type="ARBA" id="ARBA00023155"/>
    </source>
</evidence>
<accession>K1PV68</accession>
<evidence type="ECO:0000256" key="5">
    <source>
        <dbReference type="ARBA" id="ARBA00023242"/>
    </source>
</evidence>
<dbReference type="InterPro" id="IPR017970">
    <property type="entry name" value="Homeobox_CS"/>
</dbReference>
<name>K1PV68_MAGGI</name>
<dbReference type="InterPro" id="IPR010982">
    <property type="entry name" value="Lambda_DNA-bd_dom_sf"/>
</dbReference>
<reference evidence="10" key="1">
    <citation type="journal article" date="2012" name="Nature">
        <title>The oyster genome reveals stress adaptation and complexity of shell formation.</title>
        <authorList>
            <person name="Zhang G."/>
            <person name="Fang X."/>
            <person name="Guo X."/>
            <person name="Li L."/>
            <person name="Luo R."/>
            <person name="Xu F."/>
            <person name="Yang P."/>
            <person name="Zhang L."/>
            <person name="Wang X."/>
            <person name="Qi H."/>
            <person name="Xiong Z."/>
            <person name="Que H."/>
            <person name="Xie Y."/>
            <person name="Holland P.W."/>
            <person name="Paps J."/>
            <person name="Zhu Y."/>
            <person name="Wu F."/>
            <person name="Chen Y."/>
            <person name="Wang J."/>
            <person name="Peng C."/>
            <person name="Meng J."/>
            <person name="Yang L."/>
            <person name="Liu J."/>
            <person name="Wen B."/>
            <person name="Zhang N."/>
            <person name="Huang Z."/>
            <person name="Zhu Q."/>
            <person name="Feng Y."/>
            <person name="Mount A."/>
            <person name="Hedgecock D."/>
            <person name="Xu Z."/>
            <person name="Liu Y."/>
            <person name="Domazet-Loso T."/>
            <person name="Du Y."/>
            <person name="Sun X."/>
            <person name="Zhang S."/>
            <person name="Liu B."/>
            <person name="Cheng P."/>
            <person name="Jiang X."/>
            <person name="Li J."/>
            <person name="Fan D."/>
            <person name="Wang W."/>
            <person name="Fu W."/>
            <person name="Wang T."/>
            <person name="Wang B."/>
            <person name="Zhang J."/>
            <person name="Peng Z."/>
            <person name="Li Y."/>
            <person name="Li N."/>
            <person name="Wang J."/>
            <person name="Chen M."/>
            <person name="He Y."/>
            <person name="Tan F."/>
            <person name="Song X."/>
            <person name="Zheng Q."/>
            <person name="Huang R."/>
            <person name="Yang H."/>
            <person name="Du X."/>
            <person name="Chen L."/>
            <person name="Yang M."/>
            <person name="Gaffney P.M."/>
            <person name="Wang S."/>
            <person name="Luo L."/>
            <person name="She Z."/>
            <person name="Ming Y."/>
            <person name="Huang W."/>
            <person name="Zhang S."/>
            <person name="Huang B."/>
            <person name="Zhang Y."/>
            <person name="Qu T."/>
            <person name="Ni P."/>
            <person name="Miao G."/>
            <person name="Wang J."/>
            <person name="Wang Q."/>
            <person name="Steinberg C.E."/>
            <person name="Wang H."/>
            <person name="Li N."/>
            <person name="Qian L."/>
            <person name="Zhang G."/>
            <person name="Li Y."/>
            <person name="Yang H."/>
            <person name="Liu X."/>
            <person name="Wang J."/>
            <person name="Yin Y."/>
            <person name="Wang J."/>
        </authorList>
    </citation>
    <scope>NUCLEOTIDE SEQUENCE [LARGE SCALE GENOMIC DNA]</scope>
    <source>
        <strain evidence="10">05x7-T-G4-1.051#20</strain>
    </source>
</reference>
<dbReference type="FunFam" id="1.10.10.60:FF:000005">
    <property type="entry name" value="POU domain protein"/>
    <property type="match status" value="1"/>
</dbReference>
<proteinExistence type="inferred from homology"/>
<keyword evidence="5 6" id="KW-0539">Nucleus</keyword>
<sequence length="507" mass="54539">MFQIVCQTNAATLQQQLQSALLAQQFPLATAGAQTGFLIQNPYGQPAVIPVSAALPTASIQIADLQQLQQLTQQLTQQQQQLQLQQIQQQVTSLSSSANTTTVVTQQAPISSATPQPTQIQTSPLATTTLQGLAGALQGTQQIVFLNPTQLTTGLQPLLIQNQIQVAASQPNQIPQTVTPIKVQNTMTKISNSSQIVLPNAPTTNVAVKSSPEELSSSGIVDEIPPEENIDLEELEQFAKTFKRRRIELGFTQGDVGLAMGKLYGNDFSQTTISRFEALNLSFKNMCKLKPLLQKWLKDADTMCANLNTPVGGSPGGNGNSLSPESVARRRKKRTSIETNIRVALEKSFQQNPKPSSEEITSVADQLSMEKEVVRVWFCNRRQKQKRINPPSNYNHQMSSPLSPPITPVQVVASPTNQLTVPSSQATMTLPTIISSSTGATLVAASTPSSVGTNQNFIMAKLGSVSTSGSNQLILTQASPTSVSTAQGLTLQTAKQIIPQKIEFTTS</sequence>
<keyword evidence="4 8" id="KW-0804">Transcription</keyword>
<dbReference type="InterPro" id="IPR050255">
    <property type="entry name" value="POU_domain_TF"/>
</dbReference>
<evidence type="ECO:0000256" key="1">
    <source>
        <dbReference type="ARBA" id="ARBA00004123"/>
    </source>
</evidence>
<protein>
    <recommendedName>
        <fullName evidence="8">POU domain protein</fullName>
    </recommendedName>
</protein>
<feature type="DNA-binding region" description="Homeobox" evidence="6">
    <location>
        <begin position="330"/>
        <end position="389"/>
    </location>
</feature>